<dbReference type="Proteomes" id="UP000680038">
    <property type="component" value="Unassembled WGS sequence"/>
</dbReference>
<dbReference type="SUPFAM" id="SSF55331">
    <property type="entry name" value="Tautomerase/MIF"/>
    <property type="match status" value="1"/>
</dbReference>
<comment type="caution">
    <text evidence="1">The sequence shown here is derived from an EMBL/GenBank/DDBJ whole genome shotgun (WGS) entry which is preliminary data.</text>
</comment>
<dbReference type="PANTHER" id="PTHR38460">
    <property type="entry name" value="TAUTOMERASE YOLI-RELATED"/>
    <property type="match status" value="1"/>
</dbReference>
<keyword evidence="2" id="KW-1185">Reference proteome</keyword>
<accession>A0A916N6L5</accession>
<organism evidence="1 2">
    <name type="scientific">Dyadobacter helix</name>
    <dbReference type="NCBI Taxonomy" id="2822344"/>
    <lineage>
        <taxon>Bacteria</taxon>
        <taxon>Pseudomonadati</taxon>
        <taxon>Bacteroidota</taxon>
        <taxon>Cytophagia</taxon>
        <taxon>Cytophagales</taxon>
        <taxon>Spirosomataceae</taxon>
        <taxon>Dyadobacter</taxon>
    </lineage>
</organism>
<dbReference type="AlphaFoldDB" id="A0A916N6L5"/>
<dbReference type="InterPro" id="IPR014347">
    <property type="entry name" value="Tautomerase/MIF_sf"/>
</dbReference>
<evidence type="ECO:0008006" key="3">
    <source>
        <dbReference type="Google" id="ProtNLM"/>
    </source>
</evidence>
<proteinExistence type="predicted"/>
<dbReference type="Gene3D" id="3.30.429.10">
    <property type="entry name" value="Macrophage Migration Inhibitory Factor"/>
    <property type="match status" value="1"/>
</dbReference>
<sequence length="129" mass="15323">MSQIKIYGLKTHLKPKREHLSEVLHACVVEAFVYPRNKRAHRFFYLDKNDFFYPEGRSSQYTIIEISLFEGRSIESKKHLYRLVFERFEKELGISPNDIEITLTETPLHHWGIRGKPADELVLDYKVDI</sequence>
<evidence type="ECO:0000313" key="2">
    <source>
        <dbReference type="Proteomes" id="UP000680038"/>
    </source>
</evidence>
<dbReference type="PANTHER" id="PTHR38460:SF1">
    <property type="entry name" value="TAUTOMERASE YOLI-RELATED"/>
    <property type="match status" value="1"/>
</dbReference>
<gene>
    <name evidence="1" type="ORF">DYBT9275_04703</name>
</gene>
<dbReference type="EMBL" id="CAJRAF010000002">
    <property type="protein sequence ID" value="CAG5010373.1"/>
    <property type="molecule type" value="Genomic_DNA"/>
</dbReference>
<name>A0A916N6L5_9BACT</name>
<evidence type="ECO:0000313" key="1">
    <source>
        <dbReference type="EMBL" id="CAG5010373.1"/>
    </source>
</evidence>
<dbReference type="RefSeq" id="WP_215241041.1">
    <property type="nucleotide sequence ID" value="NZ_CAJRAF010000002.1"/>
</dbReference>
<dbReference type="Pfam" id="PF14552">
    <property type="entry name" value="Tautomerase_2"/>
    <property type="match status" value="1"/>
</dbReference>
<dbReference type="InterPro" id="IPR037479">
    <property type="entry name" value="Tauto_MSAD"/>
</dbReference>
<protein>
    <recommendedName>
        <fullName evidence="3">Tautomerase family protein</fullName>
    </recommendedName>
</protein>
<reference evidence="1" key="1">
    <citation type="submission" date="2021-04" db="EMBL/GenBank/DDBJ databases">
        <authorList>
            <person name="Rodrigo-Torres L."/>
            <person name="Arahal R. D."/>
            <person name="Lucena T."/>
        </authorList>
    </citation>
    <scope>NUCLEOTIDE SEQUENCE</scope>
    <source>
        <strain evidence="1">CECT 9275</strain>
    </source>
</reference>